<keyword evidence="4" id="KW-1185">Reference proteome</keyword>
<dbReference type="Gene3D" id="1.20.144.10">
    <property type="entry name" value="Phosphatidic acid phosphatase type 2/haloperoxidase"/>
    <property type="match status" value="1"/>
</dbReference>
<keyword evidence="1" id="KW-0812">Transmembrane</keyword>
<reference evidence="3 4" key="1">
    <citation type="submission" date="2022-11" db="EMBL/GenBank/DDBJ databases">
        <authorList>
            <person name="Siebert D."/>
            <person name="Busche T."/>
            <person name="Saydam E."/>
            <person name="Kalinowski J."/>
            <person name="Ruckert C."/>
            <person name="Blombach B."/>
        </authorList>
    </citation>
    <scope>NUCLEOTIDE SEQUENCE [LARGE SCALE GENOMIC DNA]</scope>
    <source>
        <strain evidence="3 4">DSM 1083</strain>
    </source>
</reference>
<organism evidence="3 4">
    <name type="scientific">Afipia carboxydohydrogena</name>
    <name type="common">Pseudomonas carboxydohydrogena</name>
    <dbReference type="NCBI Taxonomy" id="290"/>
    <lineage>
        <taxon>Bacteria</taxon>
        <taxon>Pseudomonadati</taxon>
        <taxon>Pseudomonadota</taxon>
        <taxon>Alphaproteobacteria</taxon>
        <taxon>Hyphomicrobiales</taxon>
        <taxon>Nitrobacteraceae</taxon>
        <taxon>Afipia</taxon>
    </lineage>
</organism>
<gene>
    <name evidence="3" type="ORF">AFIC_000275</name>
</gene>
<evidence type="ECO:0000256" key="1">
    <source>
        <dbReference type="SAM" id="Phobius"/>
    </source>
</evidence>
<dbReference type="Pfam" id="PF01569">
    <property type="entry name" value="PAP2"/>
    <property type="match status" value="1"/>
</dbReference>
<keyword evidence="1" id="KW-1133">Transmembrane helix</keyword>
<dbReference type="EMBL" id="CP113162">
    <property type="protein sequence ID" value="WEF51824.1"/>
    <property type="molecule type" value="Genomic_DNA"/>
</dbReference>
<feature type="transmembrane region" description="Helical" evidence="1">
    <location>
        <begin position="168"/>
        <end position="186"/>
    </location>
</feature>
<dbReference type="SMART" id="SM00014">
    <property type="entry name" value="acidPPc"/>
    <property type="match status" value="1"/>
</dbReference>
<feature type="transmembrane region" description="Helical" evidence="1">
    <location>
        <begin position="56"/>
        <end position="77"/>
    </location>
</feature>
<feature type="transmembrane region" description="Helical" evidence="1">
    <location>
        <begin position="89"/>
        <end position="109"/>
    </location>
</feature>
<feature type="transmembrane region" description="Helical" evidence="1">
    <location>
        <begin position="198"/>
        <end position="219"/>
    </location>
</feature>
<evidence type="ECO:0000259" key="2">
    <source>
        <dbReference type="SMART" id="SM00014"/>
    </source>
</evidence>
<dbReference type="RefSeq" id="WP_275247409.1">
    <property type="nucleotide sequence ID" value="NZ_BAABDX010000001.1"/>
</dbReference>
<protein>
    <submittedName>
        <fullName evidence="3">Phosphatase PAP2 family protein</fullName>
    </submittedName>
</protein>
<feature type="domain" description="Phosphatidic acid phosphatase type 2/haloperoxidase" evidence="2">
    <location>
        <begin position="90"/>
        <end position="213"/>
    </location>
</feature>
<keyword evidence="1" id="KW-0472">Membrane</keyword>
<dbReference type="SUPFAM" id="SSF48317">
    <property type="entry name" value="Acid phosphatase/Vanadium-dependent haloperoxidase"/>
    <property type="match status" value="1"/>
</dbReference>
<sequence length="261" mass="28938">MNRTGLLIALAVGAVVGAVFGIFPQLDLKIAALFYDPVTRRFPMQASHMAGIARNAAMWVTWAFALPALVSLALKIVRPRRPMLISPRVTLFLTLSIILTAGIISNAGFKTYWGRPRPVATAEFGGPWQFKAWWDPSGQCPHNCSFYSGEATTAFWTYAPAALAPPQWRPLAYAAATVFGLATGLLRMAFGGHYFTDVIFGGVAAFLIVWLLHGIYYRWLWSMQSDEEIDARLTGWFLACFNAAGALFRRLRDRVVRKTDA</sequence>
<dbReference type="InterPro" id="IPR000326">
    <property type="entry name" value="PAP2/HPO"/>
</dbReference>
<name>A0ABY8BSG3_AFICR</name>
<dbReference type="CDD" id="cd03396">
    <property type="entry name" value="PAP2_like_6"/>
    <property type="match status" value="1"/>
</dbReference>
<evidence type="ECO:0000313" key="3">
    <source>
        <dbReference type="EMBL" id="WEF51824.1"/>
    </source>
</evidence>
<evidence type="ECO:0000313" key="4">
    <source>
        <dbReference type="Proteomes" id="UP001213907"/>
    </source>
</evidence>
<dbReference type="Proteomes" id="UP001213907">
    <property type="component" value="Chromosome"/>
</dbReference>
<accession>A0ABY8BSG3</accession>
<dbReference type="InterPro" id="IPR036938">
    <property type="entry name" value="PAP2/HPO_sf"/>
</dbReference>
<feature type="transmembrane region" description="Helical" evidence="1">
    <location>
        <begin position="231"/>
        <end position="248"/>
    </location>
</feature>
<proteinExistence type="predicted"/>